<dbReference type="PANTHER" id="PTHR24421:SF10">
    <property type="entry name" value="NITRATE_NITRITE SENSOR PROTEIN NARQ"/>
    <property type="match status" value="1"/>
</dbReference>
<dbReference type="GO" id="GO:0046983">
    <property type="term" value="F:protein dimerization activity"/>
    <property type="evidence" value="ECO:0007669"/>
    <property type="project" value="InterPro"/>
</dbReference>
<dbReference type="InterPro" id="IPR036890">
    <property type="entry name" value="HATPase_C_sf"/>
</dbReference>
<dbReference type="InterPro" id="IPR011712">
    <property type="entry name" value="Sig_transdc_His_kin_sub3_dim/P"/>
</dbReference>
<keyword evidence="3" id="KW-0597">Phosphoprotein</keyword>
<dbReference type="InterPro" id="IPR050482">
    <property type="entry name" value="Sensor_HK_TwoCompSys"/>
</dbReference>
<evidence type="ECO:0000256" key="2">
    <source>
        <dbReference type="ARBA" id="ARBA00012438"/>
    </source>
</evidence>
<dbReference type="GO" id="GO:0005524">
    <property type="term" value="F:ATP binding"/>
    <property type="evidence" value="ECO:0007669"/>
    <property type="project" value="UniProtKB-KW"/>
</dbReference>
<evidence type="ECO:0000256" key="10">
    <source>
        <dbReference type="SAM" id="Phobius"/>
    </source>
</evidence>
<feature type="coiled-coil region" evidence="9">
    <location>
        <begin position="155"/>
        <end position="182"/>
    </location>
</feature>
<proteinExistence type="predicted"/>
<keyword evidence="9" id="KW-0175">Coiled coil</keyword>
<feature type="transmembrane region" description="Helical" evidence="10">
    <location>
        <begin position="68"/>
        <end position="89"/>
    </location>
</feature>
<evidence type="ECO:0000313" key="12">
    <source>
        <dbReference type="EMBL" id="EYT50979.1"/>
    </source>
</evidence>
<evidence type="ECO:0000256" key="9">
    <source>
        <dbReference type="SAM" id="Coils"/>
    </source>
</evidence>
<dbReference type="HOGENOM" id="CLU_000445_20_1_11"/>
<dbReference type="GO" id="GO:0000155">
    <property type="term" value="F:phosphorelay sensor kinase activity"/>
    <property type="evidence" value="ECO:0007669"/>
    <property type="project" value="InterPro"/>
</dbReference>
<dbReference type="Pfam" id="PF07730">
    <property type="entry name" value="HisKA_3"/>
    <property type="match status" value="1"/>
</dbReference>
<keyword evidence="7" id="KW-0067">ATP-binding</keyword>
<dbReference type="Gene3D" id="3.30.565.10">
    <property type="entry name" value="Histidine kinase-like ATPase, C-terminal domain"/>
    <property type="match status" value="1"/>
</dbReference>
<dbReference type="Proteomes" id="UP000019754">
    <property type="component" value="Unassembled WGS sequence"/>
</dbReference>
<feature type="transmembrane region" description="Helical" evidence="10">
    <location>
        <begin position="131"/>
        <end position="150"/>
    </location>
</feature>
<dbReference type="OrthoDB" id="227596at2"/>
<evidence type="ECO:0000256" key="8">
    <source>
        <dbReference type="ARBA" id="ARBA00023012"/>
    </source>
</evidence>
<dbReference type="EMBL" id="AORC01000002">
    <property type="protein sequence ID" value="EYT50979.1"/>
    <property type="molecule type" value="Genomic_DNA"/>
</dbReference>
<keyword evidence="13" id="KW-1185">Reference proteome</keyword>
<keyword evidence="10" id="KW-0812">Transmembrane</keyword>
<dbReference type="AlphaFoldDB" id="A0A022KYR7"/>
<comment type="caution">
    <text evidence="12">The sequence shown here is derived from an EMBL/GenBank/DDBJ whole genome shotgun (WGS) entry which is preliminary data.</text>
</comment>
<evidence type="ECO:0000256" key="1">
    <source>
        <dbReference type="ARBA" id="ARBA00000085"/>
    </source>
</evidence>
<keyword evidence="8" id="KW-0902">Two-component regulatory system</keyword>
<feature type="transmembrane region" description="Helical" evidence="10">
    <location>
        <begin position="44"/>
        <end position="61"/>
    </location>
</feature>
<evidence type="ECO:0000256" key="6">
    <source>
        <dbReference type="ARBA" id="ARBA00022777"/>
    </source>
</evidence>
<keyword evidence="4" id="KW-0808">Transferase</keyword>
<accession>A0A022KYR7</accession>
<evidence type="ECO:0000313" key="13">
    <source>
        <dbReference type="Proteomes" id="UP000019754"/>
    </source>
</evidence>
<evidence type="ECO:0000256" key="5">
    <source>
        <dbReference type="ARBA" id="ARBA00022741"/>
    </source>
</evidence>
<dbReference type="EC" id="2.7.13.3" evidence="2"/>
<gene>
    <name evidence="12" type="ORF">D641_0100430</name>
</gene>
<dbReference type="CDD" id="cd16917">
    <property type="entry name" value="HATPase_UhpB-NarQ-NarX-like"/>
    <property type="match status" value="1"/>
</dbReference>
<dbReference type="Gene3D" id="1.20.5.1930">
    <property type="match status" value="1"/>
</dbReference>
<dbReference type="GO" id="GO:0016020">
    <property type="term" value="C:membrane"/>
    <property type="evidence" value="ECO:0007669"/>
    <property type="project" value="InterPro"/>
</dbReference>
<evidence type="ECO:0000256" key="4">
    <source>
        <dbReference type="ARBA" id="ARBA00022679"/>
    </source>
</evidence>
<reference evidence="12 13" key="1">
    <citation type="journal article" date="2013" name="Genome Announc.">
        <title>Draft genome sequence of an Actinobacterium, Brachybacterium muris strain UCD-AY4.</title>
        <authorList>
            <person name="Lo J.R."/>
            <person name="Lang J.M."/>
            <person name="Darling A.E."/>
            <person name="Eisen J.A."/>
            <person name="Coil D.A."/>
        </authorList>
    </citation>
    <scope>NUCLEOTIDE SEQUENCE [LARGE SCALE GENOMIC DNA]</scope>
    <source>
        <strain evidence="12 13">UCD-AY4</strain>
    </source>
</reference>
<sequence>MRGYSDGVDDLGQPVRRRWQEALILLAVAADSAFLGLIADGDPWVIAQTVGTALLGAALLARHRHWRWLLPLLLVLGALTGSIVVPIVSLYCFATRSTHRLVTVLVGLLGVVALALPSLDSLLPERIAQAILLIFFVVAATVAVGMYTQARRQLLAQFQRRAMDAEQGQTEAEDRARRAERTRIAREMHDIVAHKISLVALQAGALEVNPNLDRAQVVESVGLIRQTATTALSELREVLGVLRSEDEGAPLAPQPTWGDVRDLVTTSQQAGISVELFDFIDDPVPDMMARTAYRVVQEGLTNIHKHARHTKARVALIGEPGTDLVIEVSNVLPVGFTTDLPGARMGLSGIETRVLHAGGTITSGPTDDGRFEVRAVIPWPTTA</sequence>
<evidence type="ECO:0000256" key="7">
    <source>
        <dbReference type="ARBA" id="ARBA00022840"/>
    </source>
</evidence>
<comment type="catalytic activity">
    <reaction evidence="1">
        <text>ATP + protein L-histidine = ADP + protein N-phospho-L-histidine.</text>
        <dbReference type="EC" id="2.7.13.3"/>
    </reaction>
</comment>
<keyword evidence="10" id="KW-1133">Transmembrane helix</keyword>
<protein>
    <recommendedName>
        <fullName evidence="2">histidine kinase</fullName>
        <ecNumber evidence="2">2.7.13.3</ecNumber>
    </recommendedName>
</protein>
<dbReference type="PANTHER" id="PTHR24421">
    <property type="entry name" value="NITRATE/NITRITE SENSOR PROTEIN NARX-RELATED"/>
    <property type="match status" value="1"/>
</dbReference>
<feature type="domain" description="Signal transduction histidine kinase subgroup 3 dimerisation and phosphoacceptor" evidence="11">
    <location>
        <begin position="180"/>
        <end position="246"/>
    </location>
</feature>
<organism evidence="12 13">
    <name type="scientific">Brachybacterium muris UCD-AY4</name>
    <dbReference type="NCBI Taxonomy" id="1249481"/>
    <lineage>
        <taxon>Bacteria</taxon>
        <taxon>Bacillati</taxon>
        <taxon>Actinomycetota</taxon>
        <taxon>Actinomycetes</taxon>
        <taxon>Micrococcales</taxon>
        <taxon>Dermabacteraceae</taxon>
        <taxon>Brachybacterium</taxon>
    </lineage>
</organism>
<feature type="transmembrane region" description="Helical" evidence="10">
    <location>
        <begin position="101"/>
        <end position="119"/>
    </location>
</feature>
<name>A0A022KYR7_9MICO</name>
<feature type="transmembrane region" description="Helical" evidence="10">
    <location>
        <begin position="21"/>
        <end position="38"/>
    </location>
</feature>
<keyword evidence="10" id="KW-0472">Membrane</keyword>
<evidence type="ECO:0000256" key="3">
    <source>
        <dbReference type="ARBA" id="ARBA00022553"/>
    </source>
</evidence>
<dbReference type="SUPFAM" id="SSF55874">
    <property type="entry name" value="ATPase domain of HSP90 chaperone/DNA topoisomerase II/histidine kinase"/>
    <property type="match status" value="1"/>
</dbReference>
<evidence type="ECO:0000259" key="11">
    <source>
        <dbReference type="Pfam" id="PF07730"/>
    </source>
</evidence>
<keyword evidence="6 12" id="KW-0418">Kinase</keyword>
<dbReference type="STRING" id="1249481.D641_0100430"/>
<keyword evidence="5" id="KW-0547">Nucleotide-binding</keyword>